<evidence type="ECO:0000313" key="2">
    <source>
        <dbReference type="EMBL" id="KAK9736348.1"/>
    </source>
</evidence>
<protein>
    <submittedName>
        <fullName evidence="2">Uncharacterized protein</fullName>
    </submittedName>
</protein>
<feature type="region of interest" description="Disordered" evidence="1">
    <location>
        <begin position="1"/>
        <end position="40"/>
    </location>
</feature>
<accession>A0AAW1LQL0</accession>
<dbReference type="Proteomes" id="UP001458880">
    <property type="component" value="Unassembled WGS sequence"/>
</dbReference>
<comment type="caution">
    <text evidence="2">The sequence shown here is derived from an EMBL/GenBank/DDBJ whole genome shotgun (WGS) entry which is preliminary data.</text>
</comment>
<gene>
    <name evidence="2" type="ORF">QE152_g12592</name>
</gene>
<evidence type="ECO:0000313" key="3">
    <source>
        <dbReference type="Proteomes" id="UP001458880"/>
    </source>
</evidence>
<feature type="compositionally biased region" description="Basic and acidic residues" evidence="1">
    <location>
        <begin position="26"/>
        <end position="36"/>
    </location>
</feature>
<sequence length="88" mass="10021">MKNQDENKKPAQQTYGYGPRAPTSVLHERDRHKEGPFRILCPPHRGSKHCRQSVVDRIACRQVALSVYEQFGALDRTHVSISHVDDGI</sequence>
<proteinExistence type="predicted"/>
<dbReference type="AlphaFoldDB" id="A0AAW1LQL0"/>
<name>A0AAW1LQL0_POPJA</name>
<reference evidence="2 3" key="1">
    <citation type="journal article" date="2024" name="BMC Genomics">
        <title>De novo assembly and annotation of Popillia japonica's genome with initial clues to its potential as an invasive pest.</title>
        <authorList>
            <person name="Cucini C."/>
            <person name="Boschi S."/>
            <person name="Funari R."/>
            <person name="Cardaioli E."/>
            <person name="Iannotti N."/>
            <person name="Marturano G."/>
            <person name="Paoli F."/>
            <person name="Bruttini M."/>
            <person name="Carapelli A."/>
            <person name="Frati F."/>
            <person name="Nardi F."/>
        </authorList>
    </citation>
    <scope>NUCLEOTIDE SEQUENCE [LARGE SCALE GENOMIC DNA]</scope>
    <source>
        <strain evidence="2">DMR45628</strain>
    </source>
</reference>
<evidence type="ECO:0000256" key="1">
    <source>
        <dbReference type="SAM" id="MobiDB-lite"/>
    </source>
</evidence>
<dbReference type="EMBL" id="JASPKY010000115">
    <property type="protein sequence ID" value="KAK9736348.1"/>
    <property type="molecule type" value="Genomic_DNA"/>
</dbReference>
<organism evidence="2 3">
    <name type="scientific">Popillia japonica</name>
    <name type="common">Japanese beetle</name>
    <dbReference type="NCBI Taxonomy" id="7064"/>
    <lineage>
        <taxon>Eukaryota</taxon>
        <taxon>Metazoa</taxon>
        <taxon>Ecdysozoa</taxon>
        <taxon>Arthropoda</taxon>
        <taxon>Hexapoda</taxon>
        <taxon>Insecta</taxon>
        <taxon>Pterygota</taxon>
        <taxon>Neoptera</taxon>
        <taxon>Endopterygota</taxon>
        <taxon>Coleoptera</taxon>
        <taxon>Polyphaga</taxon>
        <taxon>Scarabaeiformia</taxon>
        <taxon>Scarabaeidae</taxon>
        <taxon>Rutelinae</taxon>
        <taxon>Popillia</taxon>
    </lineage>
</organism>
<keyword evidence="3" id="KW-1185">Reference proteome</keyword>